<evidence type="ECO:0000256" key="1">
    <source>
        <dbReference type="ARBA" id="ARBA00001362"/>
    </source>
</evidence>
<dbReference type="Gene3D" id="3.40.710.10">
    <property type="entry name" value="DD-peptidase/beta-lactamase superfamily"/>
    <property type="match status" value="1"/>
</dbReference>
<comment type="similarity">
    <text evidence="10">Belongs to the peptidase M15D family.</text>
</comment>
<accession>A0A225D981</accession>
<comment type="cofactor">
    <cofactor evidence="10">
        <name>Zn(2+)</name>
        <dbReference type="ChEBI" id="CHEBI:29105"/>
    </cofactor>
    <text evidence="10">Binds 1 zinc ion per subunit.</text>
</comment>
<dbReference type="PANTHER" id="PTHR22935">
    <property type="entry name" value="PENICILLIN-BINDING PROTEIN"/>
    <property type="match status" value="1"/>
</dbReference>
<evidence type="ECO:0000256" key="5">
    <source>
        <dbReference type="ARBA" id="ARBA00022833"/>
    </source>
</evidence>
<comment type="function">
    <text evidence="10">Catalyzes hydrolysis of the D-alanyl-D-alanine dipeptide.</text>
</comment>
<keyword evidence="7 10" id="KW-0482">Metalloprotease</keyword>
<dbReference type="HAMAP" id="MF_01924">
    <property type="entry name" value="A_A_dipeptidase"/>
    <property type="match status" value="1"/>
</dbReference>
<evidence type="ECO:0000256" key="6">
    <source>
        <dbReference type="ARBA" id="ARBA00022997"/>
    </source>
</evidence>
<reference evidence="14" key="1">
    <citation type="submission" date="2017-06" db="EMBL/GenBank/DDBJ databases">
        <title>Genome analysis of Fimbriiglobus ruber SP5, the first member of the order Planctomycetales with confirmed chitinolytic capability.</title>
        <authorList>
            <person name="Ravin N.V."/>
            <person name="Rakitin A.L."/>
            <person name="Ivanova A.A."/>
            <person name="Beletsky A.V."/>
            <person name="Kulichevskaya I.S."/>
            <person name="Mardanov A.V."/>
            <person name="Dedysh S.N."/>
        </authorList>
    </citation>
    <scope>NUCLEOTIDE SEQUENCE [LARGE SCALE GENOMIC DNA]</scope>
    <source>
        <strain evidence="14">SP5</strain>
    </source>
</reference>
<dbReference type="Pfam" id="PF01427">
    <property type="entry name" value="Peptidase_M15"/>
    <property type="match status" value="1"/>
</dbReference>
<dbReference type="EC" id="3.4.13.22" evidence="10"/>
<feature type="domain" description="Beta-lactamase-related" evidence="12">
    <location>
        <begin position="38"/>
        <end position="358"/>
    </location>
</feature>
<dbReference type="SUPFAM" id="SSF56601">
    <property type="entry name" value="beta-lactamase/transpeptidase-like"/>
    <property type="match status" value="1"/>
</dbReference>
<evidence type="ECO:0000256" key="8">
    <source>
        <dbReference type="ARBA" id="ARBA00023316"/>
    </source>
</evidence>
<gene>
    <name evidence="13" type="ORF">FRUB_08777</name>
</gene>
<keyword evidence="2 10" id="KW-0645">Protease</keyword>
<organism evidence="13 14">
    <name type="scientific">Fimbriiglobus ruber</name>
    <dbReference type="NCBI Taxonomy" id="1908690"/>
    <lineage>
        <taxon>Bacteria</taxon>
        <taxon>Pseudomonadati</taxon>
        <taxon>Planctomycetota</taxon>
        <taxon>Planctomycetia</taxon>
        <taxon>Gemmatales</taxon>
        <taxon>Gemmataceae</taxon>
        <taxon>Fimbriiglobus</taxon>
    </lineage>
</organism>
<feature type="binding site" evidence="10">
    <location>
        <position position="695"/>
    </location>
    <ligand>
        <name>Zn(2+)</name>
        <dbReference type="ChEBI" id="CHEBI:29105"/>
        <note>catalytic</note>
    </ligand>
</feature>
<dbReference type="InterPro" id="IPR009045">
    <property type="entry name" value="Zn_M74/Hedgehog-like"/>
</dbReference>
<feature type="binding site" evidence="10">
    <location>
        <position position="763"/>
    </location>
    <ligand>
        <name>Zn(2+)</name>
        <dbReference type="ChEBI" id="CHEBI:29105"/>
        <note>catalytic</note>
    </ligand>
</feature>
<evidence type="ECO:0000256" key="2">
    <source>
        <dbReference type="ARBA" id="ARBA00022670"/>
    </source>
</evidence>
<feature type="active site" description="Proton donor/acceptor" evidence="10">
    <location>
        <position position="760"/>
    </location>
</feature>
<evidence type="ECO:0000256" key="9">
    <source>
        <dbReference type="ARBA" id="ARBA00038473"/>
    </source>
</evidence>
<dbReference type="RefSeq" id="WP_088259256.1">
    <property type="nucleotide sequence ID" value="NZ_NIDE01000017.1"/>
</dbReference>
<dbReference type="OrthoDB" id="9801430at2"/>
<keyword evidence="3 10" id="KW-0479">Metal-binding</keyword>
<dbReference type="AlphaFoldDB" id="A0A225D981"/>
<evidence type="ECO:0000313" key="13">
    <source>
        <dbReference type="EMBL" id="OWK36214.1"/>
    </source>
</evidence>
<proteinExistence type="inferred from homology"/>
<evidence type="ECO:0000256" key="10">
    <source>
        <dbReference type="HAMAP-Rule" id="MF_01924"/>
    </source>
</evidence>
<dbReference type="GO" id="GO:0006508">
    <property type="term" value="P:proteolysis"/>
    <property type="evidence" value="ECO:0007669"/>
    <property type="project" value="UniProtKB-KW"/>
</dbReference>
<keyword evidence="4 10" id="KW-0378">Hydrolase</keyword>
<comment type="catalytic activity">
    <reaction evidence="1 10">
        <text>D-alanyl-D-alanine + H2O = 2 D-alanine</text>
        <dbReference type="Rhea" id="RHEA:20661"/>
        <dbReference type="ChEBI" id="CHEBI:15377"/>
        <dbReference type="ChEBI" id="CHEBI:57416"/>
        <dbReference type="ChEBI" id="CHEBI:57822"/>
        <dbReference type="EC" id="3.4.13.22"/>
    </reaction>
</comment>
<keyword evidence="8" id="KW-0961">Cell wall biogenesis/degradation</keyword>
<evidence type="ECO:0000256" key="7">
    <source>
        <dbReference type="ARBA" id="ARBA00023049"/>
    </source>
</evidence>
<evidence type="ECO:0000259" key="12">
    <source>
        <dbReference type="Pfam" id="PF00144"/>
    </source>
</evidence>
<feature type="site" description="Transition state stabilizer" evidence="10">
    <location>
        <position position="666"/>
    </location>
</feature>
<dbReference type="SUPFAM" id="SSF55166">
    <property type="entry name" value="Hedgehog/DD-peptidase"/>
    <property type="match status" value="1"/>
</dbReference>
<keyword evidence="5 10" id="KW-0862">Zinc</keyword>
<comment type="caution">
    <text evidence="13">The sequence shown here is derived from an EMBL/GenBank/DDBJ whole genome shotgun (WGS) entry which is preliminary data.</text>
</comment>
<dbReference type="InterPro" id="IPR001466">
    <property type="entry name" value="Beta-lactam-related"/>
</dbReference>
<evidence type="ECO:0000256" key="4">
    <source>
        <dbReference type="ARBA" id="ARBA00022801"/>
    </source>
</evidence>
<keyword evidence="11" id="KW-0732">Signal</keyword>
<dbReference type="InterPro" id="IPR051478">
    <property type="entry name" value="Beta-lactamase-like_AB/R"/>
</dbReference>
<name>A0A225D981_9BACT</name>
<feature type="binding site" evidence="10">
    <location>
        <position position="702"/>
    </location>
    <ligand>
        <name>Zn(2+)</name>
        <dbReference type="ChEBI" id="CHEBI:29105"/>
        <note>catalytic</note>
    </ligand>
</feature>
<dbReference type="GO" id="GO:0160237">
    <property type="term" value="F:D-Ala-D-Ala dipeptidase activity"/>
    <property type="evidence" value="ECO:0007669"/>
    <property type="project" value="UniProtKB-EC"/>
</dbReference>
<dbReference type="Proteomes" id="UP000214646">
    <property type="component" value="Unassembled WGS sequence"/>
</dbReference>
<keyword evidence="6 10" id="KW-0224">Dipeptidase</keyword>
<dbReference type="CDD" id="cd14840">
    <property type="entry name" value="D-Ala-D-Ala_dipeptidase_Aad"/>
    <property type="match status" value="1"/>
</dbReference>
<dbReference type="InterPro" id="IPR000755">
    <property type="entry name" value="A_A_dipeptidase"/>
</dbReference>
<dbReference type="GO" id="GO:0071555">
    <property type="term" value="P:cell wall organization"/>
    <property type="evidence" value="ECO:0007669"/>
    <property type="project" value="UniProtKB-KW"/>
</dbReference>
<dbReference type="Gene3D" id="3.30.1380.10">
    <property type="match status" value="1"/>
</dbReference>
<dbReference type="InterPro" id="IPR012338">
    <property type="entry name" value="Beta-lactam/transpept-like"/>
</dbReference>
<dbReference type="PANTHER" id="PTHR22935:SF95">
    <property type="entry name" value="BETA-LACTAMASE-LIKE 1-RELATED"/>
    <property type="match status" value="1"/>
</dbReference>
<evidence type="ECO:0000256" key="3">
    <source>
        <dbReference type="ARBA" id="ARBA00022723"/>
    </source>
</evidence>
<dbReference type="EMBL" id="NIDE01000017">
    <property type="protein sequence ID" value="OWK36214.1"/>
    <property type="molecule type" value="Genomic_DNA"/>
</dbReference>
<sequence length="783" mass="86551">MRFLAVVLLGLVALTGAARGQSATPPAEKYAAAVAELRTLIGHEVADKKLPALSIALVDDQQVVWAEGFGHQDRGHKTPATADTVYRVGSVSKLFTDVAIMQLVDAGQLDLDAPVTKYLPDFKPAVKPEYKPITLRMLMSHRSGLIREPPVGNYFDPTEPGLAKTVASLNGVDLVYPPGEKVKYSNAAIGVVGYVLEKTQKQKFEDYVRQRVLEPLGMTHSSFGPSPAVKAGLADAVMWTYHGREFRAPTFELGESPAGCMYSTVRDLAKFTSCLFAGGKAGDKPLLKPETLSEMFRLQYGKPDDARRFGIGFALSELDGKPRVGHGGAVYGFATELAALPEQKLAAVVVCSRDVANAVTTRLANDALRLMLAAKNGKPLPKLEKSTPLTPAEAQAIAGRYHSGDRSLTINDYAGQAHLLLGSGGFKVRLAKEGNDLVMDDTLVWGTKINRDGDKLVRGKLTFEKEPLPGLPADAPADWKGLIGEYGWDHNTLYIHERGGKLYALIEWVFFDELTDLGNDVFRFPDGSGGLYPGEKLVFTRDAAGRATKVEAAKIVFARRKIDGEGGETFRTPPIKPLTDLRKQALAARPPEEKGDFRKPEMVDLTTIDPTIKLDIRYATDNNFLSNPFYTSARAFMQRPAADAVGRVHAKLKDKGYGLLIHDAYRPWYVTKMFWDATPAHLHNFVANPAKGSRHNRGCAVDLTLYDLKTGQPIEMVSGYDEMTDRAYPEYPGGTSRQRWHRDLLRRAMEAEDFTVNEDEWWHFDYKDWKKYPIQNLTFESIK</sequence>
<feature type="chain" id="PRO_5012126747" description="D-alanyl-D-alanine dipeptidase" evidence="11">
    <location>
        <begin position="21"/>
        <end position="783"/>
    </location>
</feature>
<comment type="similarity">
    <text evidence="9">Belongs to the beta-lactamase family.</text>
</comment>
<keyword evidence="14" id="KW-1185">Reference proteome</keyword>
<evidence type="ECO:0000313" key="14">
    <source>
        <dbReference type="Proteomes" id="UP000214646"/>
    </source>
</evidence>
<feature type="signal peptide" evidence="11">
    <location>
        <begin position="1"/>
        <end position="20"/>
    </location>
</feature>
<dbReference type="Pfam" id="PF00144">
    <property type="entry name" value="Beta-lactamase"/>
    <property type="match status" value="1"/>
</dbReference>
<dbReference type="GO" id="GO:0008270">
    <property type="term" value="F:zinc ion binding"/>
    <property type="evidence" value="ECO:0007669"/>
    <property type="project" value="UniProtKB-UniRule"/>
</dbReference>
<dbReference type="GO" id="GO:0008237">
    <property type="term" value="F:metallopeptidase activity"/>
    <property type="evidence" value="ECO:0007669"/>
    <property type="project" value="UniProtKB-KW"/>
</dbReference>
<evidence type="ECO:0000256" key="11">
    <source>
        <dbReference type="SAM" id="SignalP"/>
    </source>
</evidence>
<protein>
    <recommendedName>
        <fullName evidence="10">D-alanyl-D-alanine dipeptidase</fullName>
        <shortName evidence="10">D-Ala-D-Ala dipeptidase</shortName>
        <ecNumber evidence="10">3.4.13.22</ecNumber>
    </recommendedName>
</protein>